<feature type="signal peptide" evidence="1">
    <location>
        <begin position="1"/>
        <end position="28"/>
    </location>
</feature>
<organism evidence="2 3">
    <name type="scientific">Zea mays</name>
    <name type="common">Maize</name>
    <dbReference type="NCBI Taxonomy" id="4577"/>
    <lineage>
        <taxon>Eukaryota</taxon>
        <taxon>Viridiplantae</taxon>
        <taxon>Streptophyta</taxon>
        <taxon>Embryophyta</taxon>
        <taxon>Tracheophyta</taxon>
        <taxon>Spermatophyta</taxon>
        <taxon>Magnoliopsida</taxon>
        <taxon>Liliopsida</taxon>
        <taxon>Poales</taxon>
        <taxon>Poaceae</taxon>
        <taxon>PACMAD clade</taxon>
        <taxon>Panicoideae</taxon>
        <taxon>Andropogonodae</taxon>
        <taxon>Andropogoneae</taxon>
        <taxon>Tripsacinae</taxon>
        <taxon>Zea</taxon>
    </lineage>
</organism>
<dbReference type="Gramene" id="Zm00001eb139550_T001">
    <property type="protein sequence ID" value="Zm00001eb139550_P001"/>
    <property type="gene ID" value="Zm00001eb139550"/>
</dbReference>
<protein>
    <submittedName>
        <fullName evidence="2">Uncharacterized protein</fullName>
    </submittedName>
</protein>
<gene>
    <name evidence="2" type="primary">LOC100275973</name>
</gene>
<dbReference type="KEGG" id="zma:100275973"/>
<sequence>MASNKTVLIVAAMLLITLVLEAAPPAAAMDCKAGCDEVTGPLHMSMEDCMKRCKEIAAEQGPRDPYKDNKLDIP</sequence>
<reference evidence="3" key="1">
    <citation type="submission" date="2015-12" db="EMBL/GenBank/DDBJ databases">
        <title>Update maize B73 reference genome by single molecule sequencing technologies.</title>
        <authorList>
            <consortium name="Maize Genome Sequencing Project"/>
            <person name="Ware D."/>
        </authorList>
    </citation>
    <scope>NUCLEOTIDE SEQUENCE [LARGE SCALE GENOMIC DNA]</scope>
    <source>
        <strain evidence="3">cv. B73</strain>
    </source>
</reference>
<reference evidence="2" key="3">
    <citation type="submission" date="2021-05" db="UniProtKB">
        <authorList>
            <consortium name="EnsemblPlants"/>
        </authorList>
    </citation>
    <scope>IDENTIFICATION</scope>
    <source>
        <strain evidence="2">cv. B73</strain>
    </source>
</reference>
<dbReference type="AlphaFoldDB" id="A0A804N6U9"/>
<evidence type="ECO:0000256" key="1">
    <source>
        <dbReference type="SAM" id="SignalP"/>
    </source>
</evidence>
<proteinExistence type="evidence at protein level"/>
<evidence type="ECO:0000313" key="3">
    <source>
        <dbReference type="Proteomes" id="UP000007305"/>
    </source>
</evidence>
<dbReference type="Gramene" id="Zm00001eb139550_T002">
    <property type="protein sequence ID" value="Zm00001eb139550_P002"/>
    <property type="gene ID" value="Zm00001eb139550"/>
</dbReference>
<reference evidence="2" key="2">
    <citation type="submission" date="2019-07" db="EMBL/GenBank/DDBJ databases">
        <authorList>
            <person name="Seetharam A."/>
            <person name="Woodhouse M."/>
            <person name="Cannon E."/>
        </authorList>
    </citation>
    <scope>NUCLEOTIDE SEQUENCE [LARGE SCALE GENOMIC DNA]</scope>
    <source>
        <strain evidence="2">cv. B73</strain>
    </source>
</reference>
<dbReference type="EnsemblPlants" id="Zm00001eb139550_T001">
    <property type="protein sequence ID" value="Zm00001eb139550_P001"/>
    <property type="gene ID" value="Zm00001eb139550"/>
</dbReference>
<dbReference type="RefSeq" id="XP_008674456.1">
    <property type="nucleotide sequence ID" value="XM_008676234.3"/>
</dbReference>
<feature type="chain" id="PRO_5044663335" evidence="1">
    <location>
        <begin position="29"/>
        <end position="74"/>
    </location>
</feature>
<name>A0A804N6U9_MAIZE</name>
<dbReference type="GeneID" id="100275973"/>
<keyword evidence="3" id="KW-1185">Reference proteome</keyword>
<evidence type="ECO:0000313" key="2">
    <source>
        <dbReference type="EnsemblPlants" id="Zm00001eb139550_P002"/>
    </source>
</evidence>
<keyword evidence="1" id="KW-0732">Signal</keyword>
<keyword evidence="4" id="KW-1267">Proteomics identification</keyword>
<dbReference type="Proteomes" id="UP000007305">
    <property type="component" value="Chromosome 3"/>
</dbReference>
<evidence type="ECO:0007829" key="4">
    <source>
        <dbReference type="PeptideAtlas" id="A0A804N6U9"/>
    </source>
</evidence>
<accession>A0A804N6U9</accession>
<dbReference type="EnsemblPlants" id="Zm00001eb139550_T002">
    <property type="protein sequence ID" value="Zm00001eb139550_P002"/>
    <property type="gene ID" value="Zm00001eb139550"/>
</dbReference>
<dbReference type="OrthoDB" id="657611at2759"/>